<dbReference type="PANTHER" id="PTHR11839:SF18">
    <property type="entry name" value="NUDIX HYDROLASE DOMAIN-CONTAINING PROTEIN"/>
    <property type="match status" value="1"/>
</dbReference>
<dbReference type="AlphaFoldDB" id="A0A4V2F285"/>
<dbReference type="GO" id="GO:0005829">
    <property type="term" value="C:cytosol"/>
    <property type="evidence" value="ECO:0007669"/>
    <property type="project" value="TreeGrafter"/>
</dbReference>
<reference evidence="9 10" key="1">
    <citation type="submission" date="2019-02" db="EMBL/GenBank/DDBJ databases">
        <title>Genomic Encyclopedia of Type Strains, Phase IV (KMG-IV): sequencing the most valuable type-strain genomes for metagenomic binning, comparative biology and taxonomic classification.</title>
        <authorList>
            <person name="Goeker M."/>
        </authorList>
    </citation>
    <scope>NUCLEOTIDE SEQUENCE [LARGE SCALE GENOMIC DNA]</scope>
    <source>
        <strain evidence="9 10">DSM 18116</strain>
    </source>
</reference>
<dbReference type="CDD" id="cd24161">
    <property type="entry name" value="NUDIX_ADPRase_Ndx2"/>
    <property type="match status" value="1"/>
</dbReference>
<evidence type="ECO:0000256" key="5">
    <source>
        <dbReference type="ARBA" id="ARBA00022801"/>
    </source>
</evidence>
<dbReference type="InterPro" id="IPR015797">
    <property type="entry name" value="NUDIX_hydrolase-like_dom_sf"/>
</dbReference>
<dbReference type="PANTHER" id="PTHR11839">
    <property type="entry name" value="UDP/ADP-SUGAR PYROPHOSPHATASE"/>
    <property type="match status" value="1"/>
</dbReference>
<evidence type="ECO:0000256" key="3">
    <source>
        <dbReference type="ARBA" id="ARBA00007275"/>
    </source>
</evidence>
<organism evidence="9 10">
    <name type="scientific">Pseudobacter ginsenosidimutans</name>
    <dbReference type="NCBI Taxonomy" id="661488"/>
    <lineage>
        <taxon>Bacteria</taxon>
        <taxon>Pseudomonadati</taxon>
        <taxon>Bacteroidota</taxon>
        <taxon>Chitinophagia</taxon>
        <taxon>Chitinophagales</taxon>
        <taxon>Chitinophagaceae</taxon>
        <taxon>Pseudobacter</taxon>
    </lineage>
</organism>
<keyword evidence="5" id="KW-0378">Hydrolase</keyword>
<dbReference type="GO" id="GO:0006753">
    <property type="term" value="P:nucleoside phosphate metabolic process"/>
    <property type="evidence" value="ECO:0007669"/>
    <property type="project" value="TreeGrafter"/>
</dbReference>
<sequence>MNQSENPWKILSSEEKYLNPWIRVTEYKVINPSGGNGIYGKVGFRNLAVGVVPLDAELNTWLVGQYRFTLNQYSWEIPEGGAPEGTDPVLSAHRELLEETGLVADSMEKILEMHLSNSVTDEYAVIYLARNLTQQTACPEETEQLQVIRLPFEEVFKMVEDGRITDSMSVAAILKIKLMIADGRIS</sequence>
<dbReference type="GO" id="GO:0019693">
    <property type="term" value="P:ribose phosphate metabolic process"/>
    <property type="evidence" value="ECO:0007669"/>
    <property type="project" value="TreeGrafter"/>
</dbReference>
<keyword evidence="10" id="KW-1185">Reference proteome</keyword>
<dbReference type="Gene3D" id="3.90.79.10">
    <property type="entry name" value="Nucleoside Triphosphate Pyrophosphohydrolase"/>
    <property type="match status" value="1"/>
</dbReference>
<dbReference type="PROSITE" id="PS51462">
    <property type="entry name" value="NUDIX"/>
    <property type="match status" value="1"/>
</dbReference>
<evidence type="ECO:0000256" key="2">
    <source>
        <dbReference type="ARBA" id="ARBA00001946"/>
    </source>
</evidence>
<dbReference type="Pfam" id="PF00293">
    <property type="entry name" value="NUDIX"/>
    <property type="match status" value="1"/>
</dbReference>
<evidence type="ECO:0000256" key="4">
    <source>
        <dbReference type="ARBA" id="ARBA00016377"/>
    </source>
</evidence>
<name>A0A4V2F285_9BACT</name>
<dbReference type="EMBL" id="SGXA01000001">
    <property type="protein sequence ID" value="RZS76397.1"/>
    <property type="molecule type" value="Genomic_DNA"/>
</dbReference>
<dbReference type="InterPro" id="IPR000086">
    <property type="entry name" value="NUDIX_hydrolase_dom"/>
</dbReference>
<evidence type="ECO:0000259" key="8">
    <source>
        <dbReference type="PROSITE" id="PS51462"/>
    </source>
</evidence>
<gene>
    <name evidence="9" type="ORF">EV199_2281</name>
</gene>
<comment type="similarity">
    <text evidence="3">Belongs to the Nudix hydrolase family. NudK subfamily.</text>
</comment>
<comment type="cofactor">
    <cofactor evidence="2">
        <name>Mg(2+)</name>
        <dbReference type="ChEBI" id="CHEBI:18420"/>
    </cofactor>
</comment>
<protein>
    <recommendedName>
        <fullName evidence="4">GDP-mannose pyrophosphatase</fullName>
    </recommendedName>
    <alternativeName>
        <fullName evidence="6">GDP-mannose hydrolase</fullName>
    </alternativeName>
    <alternativeName>
        <fullName evidence="7">GDPMK</fullName>
    </alternativeName>
</protein>
<dbReference type="RefSeq" id="WP_130540698.1">
    <property type="nucleotide sequence ID" value="NZ_CP042431.1"/>
</dbReference>
<evidence type="ECO:0000256" key="7">
    <source>
        <dbReference type="ARBA" id="ARBA00032272"/>
    </source>
</evidence>
<feature type="domain" description="Nudix hydrolase" evidence="8">
    <location>
        <begin position="44"/>
        <end position="172"/>
    </location>
</feature>
<dbReference type="GO" id="GO:0016787">
    <property type="term" value="F:hydrolase activity"/>
    <property type="evidence" value="ECO:0007669"/>
    <property type="project" value="UniProtKB-KW"/>
</dbReference>
<evidence type="ECO:0000256" key="6">
    <source>
        <dbReference type="ARBA" id="ARBA00032162"/>
    </source>
</evidence>
<comment type="caution">
    <text evidence="9">The sequence shown here is derived from an EMBL/GenBank/DDBJ whole genome shotgun (WGS) entry which is preliminary data.</text>
</comment>
<evidence type="ECO:0000256" key="1">
    <source>
        <dbReference type="ARBA" id="ARBA00000847"/>
    </source>
</evidence>
<dbReference type="Proteomes" id="UP000293874">
    <property type="component" value="Unassembled WGS sequence"/>
</dbReference>
<proteinExistence type="inferred from homology"/>
<evidence type="ECO:0000313" key="9">
    <source>
        <dbReference type="EMBL" id="RZS76397.1"/>
    </source>
</evidence>
<dbReference type="SUPFAM" id="SSF55811">
    <property type="entry name" value="Nudix"/>
    <property type="match status" value="1"/>
</dbReference>
<dbReference type="OrthoDB" id="9806150at2"/>
<evidence type="ECO:0000313" key="10">
    <source>
        <dbReference type="Proteomes" id="UP000293874"/>
    </source>
</evidence>
<comment type="catalytic activity">
    <reaction evidence="1">
        <text>GDP-alpha-D-mannose + H2O = alpha-D-mannose 1-phosphate + GMP + 2 H(+)</text>
        <dbReference type="Rhea" id="RHEA:27978"/>
        <dbReference type="ChEBI" id="CHEBI:15377"/>
        <dbReference type="ChEBI" id="CHEBI:15378"/>
        <dbReference type="ChEBI" id="CHEBI:57527"/>
        <dbReference type="ChEBI" id="CHEBI:58115"/>
        <dbReference type="ChEBI" id="CHEBI:58409"/>
    </reaction>
</comment>
<accession>A0A4V2F285</accession>